<reference evidence="3" key="1">
    <citation type="journal article" date="2019" name="Int. J. Syst. Evol. Microbiol.">
        <title>The Global Catalogue of Microorganisms (GCM) 10K type strain sequencing project: providing services to taxonomists for standard genome sequencing and annotation.</title>
        <authorList>
            <consortium name="The Broad Institute Genomics Platform"/>
            <consortium name="The Broad Institute Genome Sequencing Center for Infectious Disease"/>
            <person name="Wu L."/>
            <person name="Ma J."/>
        </authorList>
    </citation>
    <scope>NUCLEOTIDE SEQUENCE [LARGE SCALE GENOMIC DNA]</scope>
    <source>
        <strain evidence="3">JCM 14306</strain>
    </source>
</reference>
<dbReference type="Pfam" id="PF01547">
    <property type="entry name" value="SBP_bac_1"/>
    <property type="match status" value="1"/>
</dbReference>
<feature type="signal peptide" evidence="1">
    <location>
        <begin position="1"/>
        <end position="27"/>
    </location>
</feature>
<feature type="chain" id="PRO_5045863877" evidence="1">
    <location>
        <begin position="28"/>
        <end position="447"/>
    </location>
</feature>
<dbReference type="InterPro" id="IPR006311">
    <property type="entry name" value="TAT_signal"/>
</dbReference>
<name>A0ABP4RRD3_9ACTN</name>
<keyword evidence="1" id="KW-0732">Signal</keyword>
<evidence type="ECO:0000313" key="3">
    <source>
        <dbReference type="Proteomes" id="UP001501319"/>
    </source>
</evidence>
<dbReference type="PANTHER" id="PTHR43649">
    <property type="entry name" value="ARABINOSE-BINDING PROTEIN-RELATED"/>
    <property type="match status" value="1"/>
</dbReference>
<gene>
    <name evidence="2" type="ORF">GCM10009744_62550</name>
</gene>
<proteinExistence type="predicted"/>
<accession>A0ABP4RRD3</accession>
<comment type="caution">
    <text evidence="2">The sequence shown here is derived from an EMBL/GenBank/DDBJ whole genome shotgun (WGS) entry which is preliminary data.</text>
</comment>
<organism evidence="2 3">
    <name type="scientific">Kribbella alba</name>
    <dbReference type="NCBI Taxonomy" id="190197"/>
    <lineage>
        <taxon>Bacteria</taxon>
        <taxon>Bacillati</taxon>
        <taxon>Actinomycetota</taxon>
        <taxon>Actinomycetes</taxon>
        <taxon>Propionibacteriales</taxon>
        <taxon>Kribbellaceae</taxon>
        <taxon>Kribbella</taxon>
    </lineage>
</organism>
<keyword evidence="3" id="KW-1185">Reference proteome</keyword>
<protein>
    <submittedName>
        <fullName evidence="2">Extracellular solute-binding protein</fullName>
    </submittedName>
</protein>
<dbReference type="InterPro" id="IPR050490">
    <property type="entry name" value="Bact_solute-bd_prot1"/>
</dbReference>
<dbReference type="Gene3D" id="3.40.190.10">
    <property type="entry name" value="Periplasmic binding protein-like II"/>
    <property type="match status" value="1"/>
</dbReference>
<dbReference type="PANTHER" id="PTHR43649:SF14">
    <property type="entry name" value="BLR3389 PROTEIN"/>
    <property type="match status" value="1"/>
</dbReference>
<dbReference type="Proteomes" id="UP001501319">
    <property type="component" value="Unassembled WGS sequence"/>
</dbReference>
<sequence length="447" mass="47501">MATGSGSFTRRSLLGAGLAAAGTFALAGCTKSPLAAGLVGSALNPDQLVFWNLFGGGDGSRMQEMEAGYSKLHGGAGSLQATTFAWGNPYYSKLTLATVGNKPPDVAIAHLTRAKPLYAGNILEPITDADLASVGLTASDFNQKAWAAQQTNGNTIAIPLDTHPLVMFYNQDVCGKAGLLDAGGKLKPLDGLDTFEKALAAVSKVTGGTAITVANVSETATPWRVFWMLYNQHKDATPFLADNGSKISVNEAAFNDVLGRIQTWVKNGWLNKGLDYAGSQTQMFAGKAGFYLQGEWEITTAQSIKGLTFGMVPVPQLYDKPAAQADSHTFVLPRKNRTPGQRKQAMEFIKTMLDQSQTWAMGGHVPAYLPTLDSAAYKKLEPQADYVSAAKDAVYDDPAWYGGSGSTFENTVGAQMALVQQLSLSPQGALKAIKDQLNVYLNTPSPL</sequence>
<dbReference type="InterPro" id="IPR006059">
    <property type="entry name" value="SBP"/>
</dbReference>
<dbReference type="PROSITE" id="PS51318">
    <property type="entry name" value="TAT"/>
    <property type="match status" value="1"/>
</dbReference>
<evidence type="ECO:0000256" key="1">
    <source>
        <dbReference type="SAM" id="SignalP"/>
    </source>
</evidence>
<dbReference type="RefSeq" id="WP_344116417.1">
    <property type="nucleotide sequence ID" value="NZ_BAAANE010000015.1"/>
</dbReference>
<dbReference type="EMBL" id="BAAANE010000015">
    <property type="protein sequence ID" value="GAA1660427.1"/>
    <property type="molecule type" value="Genomic_DNA"/>
</dbReference>
<evidence type="ECO:0000313" key="2">
    <source>
        <dbReference type="EMBL" id="GAA1660427.1"/>
    </source>
</evidence>
<dbReference type="SUPFAM" id="SSF53850">
    <property type="entry name" value="Periplasmic binding protein-like II"/>
    <property type="match status" value="1"/>
</dbReference>